<dbReference type="OrthoDB" id="9812274at2"/>
<proteinExistence type="predicted"/>
<protein>
    <submittedName>
        <fullName evidence="6">1-acyl-sn-glycerol-3-phosphate acyltransferases</fullName>
    </submittedName>
</protein>
<dbReference type="PANTHER" id="PTHR10434">
    <property type="entry name" value="1-ACYL-SN-GLYCEROL-3-PHOSPHATE ACYLTRANSFERASE"/>
    <property type="match status" value="1"/>
</dbReference>
<keyword evidence="2 6" id="KW-0808">Transferase</keyword>
<dbReference type="Proteomes" id="UP000243374">
    <property type="component" value="Unassembled WGS sequence"/>
</dbReference>
<feature type="transmembrane region" description="Helical" evidence="4">
    <location>
        <begin position="12"/>
        <end position="39"/>
    </location>
</feature>
<dbReference type="SUPFAM" id="SSF69593">
    <property type="entry name" value="Glycerol-3-phosphate (1)-acyltransferase"/>
    <property type="match status" value="1"/>
</dbReference>
<evidence type="ECO:0000256" key="3">
    <source>
        <dbReference type="ARBA" id="ARBA00023315"/>
    </source>
</evidence>
<accession>A0A662ZAR8</accession>
<evidence type="ECO:0000313" key="6">
    <source>
        <dbReference type="EMBL" id="SFK24937.1"/>
    </source>
</evidence>
<dbReference type="AlphaFoldDB" id="A0A662ZAR8"/>
<dbReference type="Pfam" id="PF01553">
    <property type="entry name" value="Acyltransferase"/>
    <property type="match status" value="1"/>
</dbReference>
<comment type="pathway">
    <text evidence="1">Lipid metabolism.</text>
</comment>
<name>A0A662ZAR8_9GAMM</name>
<sequence length="268" mass="30536">MSRLLQSFCNKLFLYTGGVLRVCFAALFFSVFGLGALFLSQIVFRLLSLFIKDENRLTDLSRRITASSFKLYLFSGQVCRIFKITIEGTQKISEDRGMIFIANHPSLLDIVIFISVVPHATCLMKEAIVHNPFMKGIAGCNRYIANSEGTDKIIHKCKKALLSGDNLIIFPEGTRTTDENKLKFTHGFSSIALTCNFNIRPAVINFHGDCLRKNTPWYSIFTGILEYRITFLESFDTEKFRAQYKDREDSAVSRLLAKHLQNLITTRM</sequence>
<dbReference type="PANTHER" id="PTHR10434:SF66">
    <property type="entry name" value="PHOSPHOLIPID_GLYCEROL ACYLTRANSFERASE DOMAIN-CONTAINING PROTEIN"/>
    <property type="match status" value="1"/>
</dbReference>
<organism evidence="6 7">
    <name type="scientific">Succinivibrio dextrinosolvens</name>
    <dbReference type="NCBI Taxonomy" id="83771"/>
    <lineage>
        <taxon>Bacteria</taxon>
        <taxon>Pseudomonadati</taxon>
        <taxon>Pseudomonadota</taxon>
        <taxon>Gammaproteobacteria</taxon>
        <taxon>Aeromonadales</taxon>
        <taxon>Succinivibrionaceae</taxon>
        <taxon>Succinivibrio</taxon>
    </lineage>
</organism>
<keyword evidence="4" id="KW-1133">Transmembrane helix</keyword>
<evidence type="ECO:0000313" key="7">
    <source>
        <dbReference type="Proteomes" id="UP000243374"/>
    </source>
</evidence>
<gene>
    <name evidence="6" type="ORF">SAMN04487865_104316</name>
</gene>
<dbReference type="InterPro" id="IPR002123">
    <property type="entry name" value="Plipid/glycerol_acylTrfase"/>
</dbReference>
<dbReference type="GO" id="GO:0003841">
    <property type="term" value="F:1-acylglycerol-3-phosphate O-acyltransferase activity"/>
    <property type="evidence" value="ECO:0007669"/>
    <property type="project" value="TreeGrafter"/>
</dbReference>
<evidence type="ECO:0000259" key="5">
    <source>
        <dbReference type="SMART" id="SM00563"/>
    </source>
</evidence>
<evidence type="ECO:0000256" key="2">
    <source>
        <dbReference type="ARBA" id="ARBA00022679"/>
    </source>
</evidence>
<evidence type="ECO:0000256" key="1">
    <source>
        <dbReference type="ARBA" id="ARBA00005189"/>
    </source>
</evidence>
<keyword evidence="3 6" id="KW-0012">Acyltransferase</keyword>
<keyword evidence="7" id="KW-1185">Reference proteome</keyword>
<dbReference type="RefSeq" id="WP_074841147.1">
    <property type="nucleotide sequence ID" value="NZ_CP047056.1"/>
</dbReference>
<dbReference type="CDD" id="cd07989">
    <property type="entry name" value="LPLAT_AGPAT-like"/>
    <property type="match status" value="1"/>
</dbReference>
<dbReference type="EMBL" id="FOSF01000043">
    <property type="protein sequence ID" value="SFK24937.1"/>
    <property type="molecule type" value="Genomic_DNA"/>
</dbReference>
<feature type="domain" description="Phospholipid/glycerol acyltransferase" evidence="5">
    <location>
        <begin position="98"/>
        <end position="207"/>
    </location>
</feature>
<keyword evidence="4" id="KW-0812">Transmembrane</keyword>
<keyword evidence="4" id="KW-0472">Membrane</keyword>
<evidence type="ECO:0000256" key="4">
    <source>
        <dbReference type="SAM" id="Phobius"/>
    </source>
</evidence>
<dbReference type="SMART" id="SM00563">
    <property type="entry name" value="PlsC"/>
    <property type="match status" value="1"/>
</dbReference>
<dbReference type="GO" id="GO:0006654">
    <property type="term" value="P:phosphatidic acid biosynthetic process"/>
    <property type="evidence" value="ECO:0007669"/>
    <property type="project" value="TreeGrafter"/>
</dbReference>
<reference evidence="6 7" key="1">
    <citation type="submission" date="2016-10" db="EMBL/GenBank/DDBJ databases">
        <authorList>
            <person name="Varghese N."/>
            <person name="Submissions S."/>
        </authorList>
    </citation>
    <scope>NUCLEOTIDE SEQUENCE [LARGE SCALE GENOMIC DNA]</scope>
    <source>
        <strain evidence="6 7">22B</strain>
    </source>
</reference>